<organism evidence="1 2">
    <name type="scientific">Stephania cephalantha</name>
    <dbReference type="NCBI Taxonomy" id="152367"/>
    <lineage>
        <taxon>Eukaryota</taxon>
        <taxon>Viridiplantae</taxon>
        <taxon>Streptophyta</taxon>
        <taxon>Embryophyta</taxon>
        <taxon>Tracheophyta</taxon>
        <taxon>Spermatophyta</taxon>
        <taxon>Magnoliopsida</taxon>
        <taxon>Ranunculales</taxon>
        <taxon>Menispermaceae</taxon>
        <taxon>Menispermoideae</taxon>
        <taxon>Cissampelideae</taxon>
        <taxon>Stephania</taxon>
    </lineage>
</organism>
<dbReference type="Proteomes" id="UP001419268">
    <property type="component" value="Unassembled WGS sequence"/>
</dbReference>
<accession>A0AAP0ICR5</accession>
<dbReference type="EMBL" id="JBBNAG010000008">
    <property type="protein sequence ID" value="KAK9112986.1"/>
    <property type="molecule type" value="Genomic_DNA"/>
</dbReference>
<protein>
    <submittedName>
        <fullName evidence="1">Uncharacterized protein</fullName>
    </submittedName>
</protein>
<comment type="caution">
    <text evidence="1">The sequence shown here is derived from an EMBL/GenBank/DDBJ whole genome shotgun (WGS) entry which is preliminary data.</text>
</comment>
<evidence type="ECO:0000313" key="2">
    <source>
        <dbReference type="Proteomes" id="UP001419268"/>
    </source>
</evidence>
<proteinExistence type="predicted"/>
<gene>
    <name evidence="1" type="ORF">Scep_020505</name>
</gene>
<reference evidence="1 2" key="1">
    <citation type="submission" date="2024-01" db="EMBL/GenBank/DDBJ databases">
        <title>Genome assemblies of Stephania.</title>
        <authorList>
            <person name="Yang L."/>
        </authorList>
    </citation>
    <scope>NUCLEOTIDE SEQUENCE [LARGE SCALE GENOMIC DNA]</scope>
    <source>
        <strain evidence="1">JXDWG</strain>
        <tissue evidence="1">Leaf</tissue>
    </source>
</reference>
<sequence length="54" mass="5915">MFLCPNFAVTFKSIPSANRAPSIEGADFSSPHVRCDKYTTLQLSYCSNITVATL</sequence>
<evidence type="ECO:0000313" key="1">
    <source>
        <dbReference type="EMBL" id="KAK9112986.1"/>
    </source>
</evidence>
<dbReference type="AlphaFoldDB" id="A0AAP0ICR5"/>
<name>A0AAP0ICR5_9MAGN</name>
<keyword evidence="2" id="KW-1185">Reference proteome</keyword>